<dbReference type="Proteomes" id="UP000316213">
    <property type="component" value="Unassembled WGS sequence"/>
</dbReference>
<name>A0A5C6ACC6_9BACT</name>
<protein>
    <submittedName>
        <fullName evidence="2">Uncharacterized protein</fullName>
    </submittedName>
</protein>
<evidence type="ECO:0000313" key="3">
    <source>
        <dbReference type="Proteomes" id="UP000316213"/>
    </source>
</evidence>
<comment type="caution">
    <text evidence="2">The sequence shown here is derived from an EMBL/GenBank/DDBJ whole genome shotgun (WGS) entry which is preliminary data.</text>
</comment>
<evidence type="ECO:0000256" key="1">
    <source>
        <dbReference type="SAM" id="MobiDB-lite"/>
    </source>
</evidence>
<keyword evidence="3" id="KW-1185">Reference proteome</keyword>
<gene>
    <name evidence="2" type="ORF">Pla100_23990</name>
</gene>
<dbReference type="AlphaFoldDB" id="A0A5C6ACC6"/>
<evidence type="ECO:0000313" key="2">
    <source>
        <dbReference type="EMBL" id="TWT97249.1"/>
    </source>
</evidence>
<reference evidence="2 3" key="1">
    <citation type="submission" date="2019-02" db="EMBL/GenBank/DDBJ databases">
        <title>Deep-cultivation of Planctomycetes and their phenomic and genomic characterization uncovers novel biology.</title>
        <authorList>
            <person name="Wiegand S."/>
            <person name="Jogler M."/>
            <person name="Boedeker C."/>
            <person name="Pinto D."/>
            <person name="Vollmers J."/>
            <person name="Rivas-Marin E."/>
            <person name="Kohn T."/>
            <person name="Peeters S.H."/>
            <person name="Heuer A."/>
            <person name="Rast P."/>
            <person name="Oberbeckmann S."/>
            <person name="Bunk B."/>
            <person name="Jeske O."/>
            <person name="Meyerdierks A."/>
            <person name="Storesund J.E."/>
            <person name="Kallscheuer N."/>
            <person name="Luecker S."/>
            <person name="Lage O.M."/>
            <person name="Pohl T."/>
            <person name="Merkel B.J."/>
            <person name="Hornburger P."/>
            <person name="Mueller R.-W."/>
            <person name="Bruemmer F."/>
            <person name="Labrenz M."/>
            <person name="Spormann A.M."/>
            <person name="Op Den Camp H."/>
            <person name="Overmann J."/>
            <person name="Amann R."/>
            <person name="Jetten M.S.M."/>
            <person name="Mascher T."/>
            <person name="Medema M.H."/>
            <person name="Devos D.P."/>
            <person name="Kaster A.-K."/>
            <person name="Ovreas L."/>
            <person name="Rohde M."/>
            <person name="Galperin M.Y."/>
            <person name="Jogler C."/>
        </authorList>
    </citation>
    <scope>NUCLEOTIDE SEQUENCE [LARGE SCALE GENOMIC DNA]</scope>
    <source>
        <strain evidence="2 3">Pla100</strain>
    </source>
</reference>
<dbReference type="EMBL" id="SJPM01000004">
    <property type="protein sequence ID" value="TWT97249.1"/>
    <property type="molecule type" value="Genomic_DNA"/>
</dbReference>
<sequence>MRDRSLNAIRMTFLHGTTHGASNYPQCDEQKKKQTKHQGIVKYMERAIRTMAGL</sequence>
<feature type="region of interest" description="Disordered" evidence="1">
    <location>
        <begin position="19"/>
        <end position="38"/>
    </location>
</feature>
<accession>A0A5C6ACC6</accession>
<proteinExistence type="predicted"/>
<organism evidence="2 3">
    <name type="scientific">Neorhodopirellula pilleata</name>
    <dbReference type="NCBI Taxonomy" id="2714738"/>
    <lineage>
        <taxon>Bacteria</taxon>
        <taxon>Pseudomonadati</taxon>
        <taxon>Planctomycetota</taxon>
        <taxon>Planctomycetia</taxon>
        <taxon>Pirellulales</taxon>
        <taxon>Pirellulaceae</taxon>
        <taxon>Neorhodopirellula</taxon>
    </lineage>
</organism>